<comment type="caution">
    <text evidence="1">The sequence shown here is derived from an EMBL/GenBank/DDBJ whole genome shotgun (WGS) entry which is preliminary data.</text>
</comment>
<proteinExistence type="predicted"/>
<name>A0A1F7G9Y9_9BACT</name>
<dbReference type="EMBL" id="MFZF01000026">
    <property type="protein sequence ID" value="OGK15753.1"/>
    <property type="molecule type" value="Genomic_DNA"/>
</dbReference>
<gene>
    <name evidence="1" type="ORF">A2690_01130</name>
</gene>
<organism evidence="1 2">
    <name type="scientific">Candidatus Roizmanbacteria bacterium RIFCSPHIGHO2_01_FULL_39_12b</name>
    <dbReference type="NCBI Taxonomy" id="1802030"/>
    <lineage>
        <taxon>Bacteria</taxon>
        <taxon>Candidatus Roizmaniibacteriota</taxon>
    </lineage>
</organism>
<evidence type="ECO:0000313" key="1">
    <source>
        <dbReference type="EMBL" id="OGK15753.1"/>
    </source>
</evidence>
<dbReference type="Proteomes" id="UP000178372">
    <property type="component" value="Unassembled WGS sequence"/>
</dbReference>
<dbReference type="AlphaFoldDB" id="A0A1F7G9Y9"/>
<sequence>MRQLDLGILALDAVKRVANTPISKLRDLYIHFLWQEGVPDALLMQYFGLDQQELIEVVDDETDELFKVSDNPLDLLRSPSGIFWAITTETTHNKPLAEILNRSKEMMRQGADLAIAYGDEVSGVLSTYHIIKALSSGDPNTFGPKLTSLGLSSDEVYEEMRRLSGTRERLWPEKTPQWHMEIHDYLMEELEQYKTKRMSRFINTIYLAKKMNLPREQVERFMRRIMFMS</sequence>
<protein>
    <submittedName>
        <fullName evidence="1">Uncharacterized protein</fullName>
    </submittedName>
</protein>
<reference evidence="1 2" key="1">
    <citation type="journal article" date="2016" name="Nat. Commun.">
        <title>Thousands of microbial genomes shed light on interconnected biogeochemical processes in an aquifer system.</title>
        <authorList>
            <person name="Anantharaman K."/>
            <person name="Brown C.T."/>
            <person name="Hug L.A."/>
            <person name="Sharon I."/>
            <person name="Castelle C.J."/>
            <person name="Probst A.J."/>
            <person name="Thomas B.C."/>
            <person name="Singh A."/>
            <person name="Wilkins M.J."/>
            <person name="Karaoz U."/>
            <person name="Brodie E.L."/>
            <person name="Williams K.H."/>
            <person name="Hubbard S.S."/>
            <person name="Banfield J.F."/>
        </authorList>
    </citation>
    <scope>NUCLEOTIDE SEQUENCE [LARGE SCALE GENOMIC DNA]</scope>
</reference>
<accession>A0A1F7G9Y9</accession>
<evidence type="ECO:0000313" key="2">
    <source>
        <dbReference type="Proteomes" id="UP000178372"/>
    </source>
</evidence>